<accession>A0A0E9R3I3</accession>
<name>A0A0E9R3I3_ANGAN</name>
<sequence>MNITVIYCKELKIYIEWIYLFIYFSFMGI</sequence>
<protein>
    <submittedName>
        <fullName evidence="1">Uncharacterized protein</fullName>
    </submittedName>
</protein>
<dbReference type="AlphaFoldDB" id="A0A0E9R3I3"/>
<proteinExistence type="predicted"/>
<dbReference type="EMBL" id="GBXM01085689">
    <property type="protein sequence ID" value="JAH22888.1"/>
    <property type="molecule type" value="Transcribed_RNA"/>
</dbReference>
<organism evidence="1">
    <name type="scientific">Anguilla anguilla</name>
    <name type="common">European freshwater eel</name>
    <name type="synonym">Muraena anguilla</name>
    <dbReference type="NCBI Taxonomy" id="7936"/>
    <lineage>
        <taxon>Eukaryota</taxon>
        <taxon>Metazoa</taxon>
        <taxon>Chordata</taxon>
        <taxon>Craniata</taxon>
        <taxon>Vertebrata</taxon>
        <taxon>Euteleostomi</taxon>
        <taxon>Actinopterygii</taxon>
        <taxon>Neopterygii</taxon>
        <taxon>Teleostei</taxon>
        <taxon>Anguilliformes</taxon>
        <taxon>Anguillidae</taxon>
        <taxon>Anguilla</taxon>
    </lineage>
</organism>
<reference evidence="1" key="1">
    <citation type="submission" date="2014-11" db="EMBL/GenBank/DDBJ databases">
        <authorList>
            <person name="Amaro Gonzalez C."/>
        </authorList>
    </citation>
    <scope>NUCLEOTIDE SEQUENCE</scope>
</reference>
<evidence type="ECO:0000313" key="1">
    <source>
        <dbReference type="EMBL" id="JAH22888.1"/>
    </source>
</evidence>
<reference evidence="1" key="2">
    <citation type="journal article" date="2015" name="Fish Shellfish Immunol.">
        <title>Early steps in the European eel (Anguilla anguilla)-Vibrio vulnificus interaction in the gills: Role of the RtxA13 toxin.</title>
        <authorList>
            <person name="Callol A."/>
            <person name="Pajuelo D."/>
            <person name="Ebbesson L."/>
            <person name="Teles M."/>
            <person name="MacKenzie S."/>
            <person name="Amaro C."/>
        </authorList>
    </citation>
    <scope>NUCLEOTIDE SEQUENCE</scope>
</reference>